<keyword evidence="1" id="KW-1133">Transmembrane helix</keyword>
<evidence type="ECO:0000313" key="3">
    <source>
        <dbReference type="Proteomes" id="UP000244677"/>
    </source>
</evidence>
<sequence length="236" mass="27590">MKLTSEQIEILYVFTRKHFVEWYDLQSELVDHLANSIEAGWEADPNLSFEAALQIQFQKFGIFGFTGIIEQRQKFLGKKYQKLIWTYYREFFRLPKIVLTALGMYGIYSIASLFGRPEYFLFVVLILVMAFMTIGMHKRRKESELRYIQTGKKWLFETTAQNFRVLPIFILQPAFSIFSRMINYDEPMSALGIAISSICITLYALLAYVQLRILPGKILSEIRATYPVENEIAIKV</sequence>
<dbReference type="Proteomes" id="UP000244677">
    <property type="component" value="Chromosome"/>
</dbReference>
<organism evidence="2 3">
    <name type="scientific">Flavobacterium kingsejongi</name>
    <dbReference type="NCBI Taxonomy" id="1678728"/>
    <lineage>
        <taxon>Bacteria</taxon>
        <taxon>Pseudomonadati</taxon>
        <taxon>Bacteroidota</taxon>
        <taxon>Flavobacteriia</taxon>
        <taxon>Flavobacteriales</taxon>
        <taxon>Flavobacteriaceae</taxon>
        <taxon>Flavobacterium</taxon>
    </lineage>
</organism>
<feature type="transmembrane region" description="Helical" evidence="1">
    <location>
        <begin position="163"/>
        <end position="182"/>
    </location>
</feature>
<name>A0A2S1LLF4_9FLAO</name>
<feature type="transmembrane region" description="Helical" evidence="1">
    <location>
        <begin position="120"/>
        <end position="137"/>
    </location>
</feature>
<dbReference type="KEGG" id="fki:FK004_04740"/>
<dbReference type="EMBL" id="CP020919">
    <property type="protein sequence ID" value="AWG24582.1"/>
    <property type="molecule type" value="Genomic_DNA"/>
</dbReference>
<proteinExistence type="predicted"/>
<keyword evidence="1" id="KW-0472">Membrane</keyword>
<evidence type="ECO:0000256" key="1">
    <source>
        <dbReference type="SAM" id="Phobius"/>
    </source>
</evidence>
<keyword evidence="3" id="KW-1185">Reference proteome</keyword>
<accession>A0A2S1LLF4</accession>
<feature type="transmembrane region" description="Helical" evidence="1">
    <location>
        <begin position="188"/>
        <end position="209"/>
    </location>
</feature>
<dbReference type="AlphaFoldDB" id="A0A2S1LLF4"/>
<dbReference type="OrthoDB" id="662673at2"/>
<evidence type="ECO:0000313" key="2">
    <source>
        <dbReference type="EMBL" id="AWG24582.1"/>
    </source>
</evidence>
<dbReference type="RefSeq" id="WP_108736218.1">
    <property type="nucleotide sequence ID" value="NZ_CP020919.1"/>
</dbReference>
<gene>
    <name evidence="2" type="ORF">FK004_04740</name>
</gene>
<keyword evidence="1" id="KW-0812">Transmembrane</keyword>
<feature type="transmembrane region" description="Helical" evidence="1">
    <location>
        <begin position="97"/>
        <end position="114"/>
    </location>
</feature>
<reference evidence="2 3" key="1">
    <citation type="submission" date="2017-04" db="EMBL/GenBank/DDBJ databases">
        <title>Complete genome sequence of Flavobacterium kingsejong AJ004.</title>
        <authorList>
            <person name="Lee P.C."/>
        </authorList>
    </citation>
    <scope>NUCLEOTIDE SEQUENCE [LARGE SCALE GENOMIC DNA]</scope>
    <source>
        <strain evidence="2 3">AJ004</strain>
    </source>
</reference>
<protein>
    <submittedName>
        <fullName evidence="2">Uncharacterized protein</fullName>
    </submittedName>
</protein>